<proteinExistence type="predicted"/>
<feature type="domain" description="A20-type" evidence="5">
    <location>
        <begin position="12"/>
        <end position="46"/>
    </location>
</feature>
<comment type="caution">
    <text evidence="6">The sequence shown here is derived from an EMBL/GenBank/DDBJ whole genome shotgun (WGS) entry which is preliminary data.</text>
</comment>
<organism evidence="6 7">
    <name type="scientific">Datura stramonium</name>
    <name type="common">Jimsonweed</name>
    <name type="synonym">Common thornapple</name>
    <dbReference type="NCBI Taxonomy" id="4076"/>
    <lineage>
        <taxon>Eukaryota</taxon>
        <taxon>Viridiplantae</taxon>
        <taxon>Streptophyta</taxon>
        <taxon>Embryophyta</taxon>
        <taxon>Tracheophyta</taxon>
        <taxon>Spermatophyta</taxon>
        <taxon>Magnoliopsida</taxon>
        <taxon>eudicotyledons</taxon>
        <taxon>Gunneridae</taxon>
        <taxon>Pentapetalae</taxon>
        <taxon>asterids</taxon>
        <taxon>lamiids</taxon>
        <taxon>Solanales</taxon>
        <taxon>Solanaceae</taxon>
        <taxon>Solanoideae</taxon>
        <taxon>Datureae</taxon>
        <taxon>Datura</taxon>
    </lineage>
</organism>
<evidence type="ECO:0000256" key="4">
    <source>
        <dbReference type="ARBA" id="ARBA00022833"/>
    </source>
</evidence>
<dbReference type="Pfam" id="PF01754">
    <property type="entry name" value="zf-A20"/>
    <property type="match status" value="1"/>
</dbReference>
<dbReference type="PROSITE" id="PS51036">
    <property type="entry name" value="ZF_A20"/>
    <property type="match status" value="1"/>
</dbReference>
<comment type="function">
    <text evidence="1">May be involved in environmental stress response.</text>
</comment>
<protein>
    <submittedName>
        <fullName evidence="6">Candidapepsin-3</fullName>
    </submittedName>
</protein>
<keyword evidence="7" id="KW-1185">Reference proteome</keyword>
<gene>
    <name evidence="6" type="primary">SAP3_2</name>
    <name evidence="6" type="ORF">HAX54_051219</name>
</gene>
<dbReference type="SMART" id="SM00259">
    <property type="entry name" value="ZnF_A20"/>
    <property type="match status" value="1"/>
</dbReference>
<dbReference type="PANTHER" id="PTHR10634">
    <property type="entry name" value="AN1-TYPE ZINC FINGER PROTEIN"/>
    <property type="match status" value="1"/>
</dbReference>
<sequence>MEHDETGCQPPPEGPILCINNCGFFGSAANMNMCSKCYKDLGMVVVGPVDVQPDSIDAKSIALSSSQTSSSSDVAVKAKVGPNRCGTCKRVGISLDSNVAADQIHVPPSLHFSIFILGTGVWKIHAHWSEVNNGEMIYWLCYLFMVAAEASLAVEMG</sequence>
<evidence type="ECO:0000256" key="3">
    <source>
        <dbReference type="ARBA" id="ARBA00022771"/>
    </source>
</evidence>
<dbReference type="InterPro" id="IPR002653">
    <property type="entry name" value="Znf_A20"/>
</dbReference>
<reference evidence="6 7" key="1">
    <citation type="journal article" date="2021" name="BMC Genomics">
        <title>Datura genome reveals duplications of psychoactive alkaloid biosynthetic genes and high mutation rate following tissue culture.</title>
        <authorList>
            <person name="Rajewski A."/>
            <person name="Carter-House D."/>
            <person name="Stajich J."/>
            <person name="Litt A."/>
        </authorList>
    </citation>
    <scope>NUCLEOTIDE SEQUENCE [LARGE SCALE GENOMIC DNA]</scope>
    <source>
        <strain evidence="6">AR-01</strain>
    </source>
</reference>
<accession>A0ABS8WM48</accession>
<dbReference type="InterPro" id="IPR050652">
    <property type="entry name" value="AN1_A20_ZnFinger"/>
</dbReference>
<evidence type="ECO:0000256" key="1">
    <source>
        <dbReference type="ARBA" id="ARBA00003732"/>
    </source>
</evidence>
<name>A0ABS8WM48_DATST</name>
<dbReference type="SUPFAM" id="SSF57716">
    <property type="entry name" value="Glucocorticoid receptor-like (DNA-binding domain)"/>
    <property type="match status" value="1"/>
</dbReference>
<evidence type="ECO:0000313" key="6">
    <source>
        <dbReference type="EMBL" id="MCE3051930.1"/>
    </source>
</evidence>
<evidence type="ECO:0000259" key="5">
    <source>
        <dbReference type="PROSITE" id="PS51036"/>
    </source>
</evidence>
<keyword evidence="4" id="KW-0862">Zinc</keyword>
<dbReference type="PANTHER" id="PTHR10634:SF104">
    <property type="entry name" value="ZINC FINGER A20 AND AN1 DOMAIN-CONTAINING STRESS-ASSOCIATED PROTEIN 2"/>
    <property type="match status" value="1"/>
</dbReference>
<dbReference type="Proteomes" id="UP000823775">
    <property type="component" value="Unassembled WGS sequence"/>
</dbReference>
<keyword evidence="2" id="KW-0479">Metal-binding</keyword>
<keyword evidence="3" id="KW-0863">Zinc-finger</keyword>
<evidence type="ECO:0000313" key="7">
    <source>
        <dbReference type="Proteomes" id="UP000823775"/>
    </source>
</evidence>
<dbReference type="Gene3D" id="1.20.5.4770">
    <property type="match status" value="1"/>
</dbReference>
<dbReference type="EMBL" id="JACEIK010009071">
    <property type="protein sequence ID" value="MCE3051930.1"/>
    <property type="molecule type" value="Genomic_DNA"/>
</dbReference>
<evidence type="ECO:0000256" key="2">
    <source>
        <dbReference type="ARBA" id="ARBA00022723"/>
    </source>
</evidence>